<accession>A0A329RXN0</accession>
<evidence type="ECO:0000313" key="6">
    <source>
        <dbReference type="EMBL" id="RAW29245.1"/>
    </source>
</evidence>
<dbReference type="Proteomes" id="UP000774804">
    <property type="component" value="Unassembled WGS sequence"/>
</dbReference>
<dbReference type="EMBL" id="RCML01001059">
    <property type="protein sequence ID" value="KAG2965946.1"/>
    <property type="molecule type" value="Genomic_DNA"/>
</dbReference>
<evidence type="ECO:0000313" key="3">
    <source>
        <dbReference type="EMBL" id="KAG2931206.1"/>
    </source>
</evidence>
<dbReference type="Proteomes" id="UP000736787">
    <property type="component" value="Unassembled WGS sequence"/>
</dbReference>
<sequence length="148" mass="16796">MKTWLIAHYPSTIDDDTRELRLPLSKETILVFFGHICSPAHDCDRDGINANDSSGVPLFASCVWGYRSALVDVYHSKLLELGQPVDTELRRVLDGYEKVINSLKKRELMKINVGKRQLEASEFEMLVLKLMTITPAKRGQSWTTVLFG</sequence>
<dbReference type="Proteomes" id="UP000760860">
    <property type="component" value="Unassembled WGS sequence"/>
</dbReference>
<gene>
    <name evidence="6" type="ORF">PC110_g14395</name>
    <name evidence="1" type="ORF">PC113_g13314</name>
    <name evidence="2" type="ORF">PC115_g21123</name>
    <name evidence="3" type="ORF">PC117_g13547</name>
    <name evidence="4" type="ORF">PC118_g19445</name>
    <name evidence="5" type="ORF">PC129_g20635</name>
</gene>
<protein>
    <submittedName>
        <fullName evidence="6">Uncharacterized protein</fullName>
    </submittedName>
</protein>
<evidence type="ECO:0000313" key="7">
    <source>
        <dbReference type="Proteomes" id="UP000251314"/>
    </source>
</evidence>
<name>A0A329RXN0_9STRA</name>
<dbReference type="Proteomes" id="UP000251314">
    <property type="component" value="Unassembled WGS sequence"/>
</dbReference>
<dbReference type="EMBL" id="RCMK01000399">
    <property type="protein sequence ID" value="KAG2931206.1"/>
    <property type="molecule type" value="Genomic_DNA"/>
</dbReference>
<dbReference type="EMBL" id="MJFZ01000439">
    <property type="protein sequence ID" value="RAW29245.1"/>
    <property type="molecule type" value="Genomic_DNA"/>
</dbReference>
<dbReference type="EMBL" id="RCMG01000427">
    <property type="protein sequence ID" value="KAG2854431.1"/>
    <property type="molecule type" value="Genomic_DNA"/>
</dbReference>
<reference evidence="1" key="2">
    <citation type="submission" date="2018-10" db="EMBL/GenBank/DDBJ databases">
        <title>Effector identification in a new, highly contiguous assembly of the strawberry crown rot pathogen Phytophthora cactorum.</title>
        <authorList>
            <person name="Armitage A.D."/>
            <person name="Nellist C.F."/>
            <person name="Bates H."/>
            <person name="Vickerstaff R.J."/>
            <person name="Harrison R.J."/>
        </authorList>
    </citation>
    <scope>NUCLEOTIDE SEQUENCE</scope>
    <source>
        <strain evidence="1">15-7</strain>
        <strain evidence="2">4032</strain>
        <strain evidence="3">4040</strain>
        <strain evidence="4">P415</strain>
        <strain evidence="5">P421</strain>
    </source>
</reference>
<evidence type="ECO:0000313" key="2">
    <source>
        <dbReference type="EMBL" id="KAG2885038.1"/>
    </source>
</evidence>
<evidence type="ECO:0000313" key="5">
    <source>
        <dbReference type="EMBL" id="KAG3208338.1"/>
    </source>
</evidence>
<reference evidence="6 7" key="1">
    <citation type="submission" date="2018-01" db="EMBL/GenBank/DDBJ databases">
        <title>Draft genome of the strawberry crown rot pathogen Phytophthora cactorum.</title>
        <authorList>
            <person name="Armitage A.D."/>
            <person name="Lysoe E."/>
            <person name="Nellist C.F."/>
            <person name="Harrison R.J."/>
            <person name="Brurberg M.B."/>
        </authorList>
    </citation>
    <scope>NUCLEOTIDE SEQUENCE [LARGE SCALE GENOMIC DNA]</scope>
    <source>
        <strain evidence="6 7">10300</strain>
    </source>
</reference>
<dbReference type="Proteomes" id="UP000735874">
    <property type="component" value="Unassembled WGS sequence"/>
</dbReference>
<organism evidence="6 7">
    <name type="scientific">Phytophthora cactorum</name>
    <dbReference type="NCBI Taxonomy" id="29920"/>
    <lineage>
        <taxon>Eukaryota</taxon>
        <taxon>Sar</taxon>
        <taxon>Stramenopiles</taxon>
        <taxon>Oomycota</taxon>
        <taxon>Peronosporomycetes</taxon>
        <taxon>Peronosporales</taxon>
        <taxon>Peronosporaceae</taxon>
        <taxon>Phytophthora</taxon>
    </lineage>
</organism>
<dbReference type="AlphaFoldDB" id="A0A329RXN0"/>
<evidence type="ECO:0000313" key="1">
    <source>
        <dbReference type="EMBL" id="KAG2854431.1"/>
    </source>
</evidence>
<dbReference type="EMBL" id="RCMV01001496">
    <property type="protein sequence ID" value="KAG3208338.1"/>
    <property type="molecule type" value="Genomic_DNA"/>
</dbReference>
<dbReference type="OrthoDB" id="94134at2759"/>
<keyword evidence="7" id="KW-1185">Reference proteome</keyword>
<proteinExistence type="predicted"/>
<dbReference type="VEuPathDB" id="FungiDB:PC110_g14395"/>
<dbReference type="Proteomes" id="UP000697107">
    <property type="component" value="Unassembled WGS sequence"/>
</dbReference>
<comment type="caution">
    <text evidence="6">The sequence shown here is derived from an EMBL/GenBank/DDBJ whole genome shotgun (WGS) entry which is preliminary data.</text>
</comment>
<evidence type="ECO:0000313" key="4">
    <source>
        <dbReference type="EMBL" id="KAG2965946.1"/>
    </source>
</evidence>
<dbReference type="EMBL" id="RCMI01001443">
    <property type="protein sequence ID" value="KAG2885038.1"/>
    <property type="molecule type" value="Genomic_DNA"/>
</dbReference>